<dbReference type="PANTHER" id="PTHR48111:SF69">
    <property type="entry name" value="RESPONSE REGULATOR RECEIVER"/>
    <property type="match status" value="1"/>
</dbReference>
<dbReference type="GO" id="GO:0006355">
    <property type="term" value="P:regulation of DNA-templated transcription"/>
    <property type="evidence" value="ECO:0007669"/>
    <property type="project" value="InterPro"/>
</dbReference>
<dbReference type="GO" id="GO:0000976">
    <property type="term" value="F:transcription cis-regulatory region binding"/>
    <property type="evidence" value="ECO:0007669"/>
    <property type="project" value="TreeGrafter"/>
</dbReference>
<dbReference type="GO" id="GO:0000156">
    <property type="term" value="F:phosphorelay response regulator activity"/>
    <property type="evidence" value="ECO:0007669"/>
    <property type="project" value="TreeGrafter"/>
</dbReference>
<dbReference type="PROSITE" id="PS50110">
    <property type="entry name" value="RESPONSE_REGULATORY"/>
    <property type="match status" value="1"/>
</dbReference>
<dbReference type="EMBL" id="LLKB01000005">
    <property type="protein sequence ID" value="KQC84784.1"/>
    <property type="molecule type" value="Genomic_DNA"/>
</dbReference>
<evidence type="ECO:0000256" key="5">
    <source>
        <dbReference type="ARBA" id="ARBA00024867"/>
    </source>
</evidence>
<accession>A0AAW3JQI1</accession>
<keyword evidence="4" id="KW-0804">Transcription</keyword>
<dbReference type="PANTHER" id="PTHR48111">
    <property type="entry name" value="REGULATOR OF RPOS"/>
    <property type="match status" value="1"/>
</dbReference>
<comment type="caution">
    <text evidence="8">The sequence shown here is derived from an EMBL/GenBank/DDBJ whole genome shotgun (WGS) entry which is preliminary data.</text>
</comment>
<dbReference type="SMART" id="SM00448">
    <property type="entry name" value="REC"/>
    <property type="match status" value="1"/>
</dbReference>
<gene>
    <name evidence="8" type="ORF">APZ18_08630</name>
</gene>
<evidence type="ECO:0000256" key="4">
    <source>
        <dbReference type="ARBA" id="ARBA00023163"/>
    </source>
</evidence>
<proteinExistence type="predicted"/>
<comment type="function">
    <text evidence="5">May play the central regulatory role in sporulation. It may be an element of the effector pathway responsible for the activation of sporulation genes in response to nutritional stress. Spo0A may act in concert with spo0H (a sigma factor) to control the expression of some genes that are critical to the sporulation process.</text>
</comment>
<evidence type="ECO:0000313" key="8">
    <source>
        <dbReference type="EMBL" id="KQC84784.1"/>
    </source>
</evidence>
<protein>
    <recommendedName>
        <fullName evidence="1">Stage 0 sporulation protein A homolog</fullName>
    </recommendedName>
</protein>
<evidence type="ECO:0000313" key="9">
    <source>
        <dbReference type="Proteomes" id="UP000050833"/>
    </source>
</evidence>
<dbReference type="Gene3D" id="1.10.10.10">
    <property type="entry name" value="Winged helix-like DNA-binding domain superfamily/Winged helix DNA-binding domain"/>
    <property type="match status" value="1"/>
</dbReference>
<keyword evidence="9" id="KW-1185">Reference proteome</keyword>
<keyword evidence="2" id="KW-0805">Transcription regulation</keyword>
<dbReference type="GO" id="GO:0032993">
    <property type="term" value="C:protein-DNA complex"/>
    <property type="evidence" value="ECO:0007669"/>
    <property type="project" value="TreeGrafter"/>
</dbReference>
<dbReference type="Gene3D" id="3.40.50.2300">
    <property type="match status" value="1"/>
</dbReference>
<keyword evidence="6" id="KW-0597">Phosphoprotein</keyword>
<organism evidence="8 9">
    <name type="scientific">Butyribacter intestini</name>
    <dbReference type="NCBI Taxonomy" id="1703332"/>
    <lineage>
        <taxon>Bacteria</taxon>
        <taxon>Bacillati</taxon>
        <taxon>Bacillota</taxon>
        <taxon>Clostridia</taxon>
        <taxon>Lachnospirales</taxon>
        <taxon>Lachnospiraceae</taxon>
        <taxon>Butyribacter</taxon>
    </lineage>
</organism>
<dbReference type="InterPro" id="IPR039420">
    <property type="entry name" value="WalR-like"/>
</dbReference>
<keyword evidence="3" id="KW-0238">DNA-binding</keyword>
<feature type="domain" description="Response regulatory" evidence="7">
    <location>
        <begin position="2"/>
        <end position="116"/>
    </location>
</feature>
<evidence type="ECO:0000256" key="3">
    <source>
        <dbReference type="ARBA" id="ARBA00023125"/>
    </source>
</evidence>
<dbReference type="InterPro" id="IPR001789">
    <property type="entry name" value="Sig_transdc_resp-reg_receiver"/>
</dbReference>
<dbReference type="RefSeq" id="WP_055943885.1">
    <property type="nucleotide sequence ID" value="NZ_JAQDCV010000002.1"/>
</dbReference>
<evidence type="ECO:0000256" key="2">
    <source>
        <dbReference type="ARBA" id="ARBA00023015"/>
    </source>
</evidence>
<sequence>MKTIVVDDEKIALMTFMEEAKNIPELEVEGLFENAEEAVEYVKENKIDIAILDIEMHGIDGINLGNIFRRLNPKIMLIYITGYEKYAYEAIKLHAAAYLVKPFSSAQLEYAVETARLLSKRGKKKIFVRTFGHFDVFVDDEPIMFKSHKAKELLALLVDRRGGTVTTDQIIGTLWEERPNDQYTQNLCSKIGKTLEKELKENNIEHILVSARGIKRVNTSEFRCDFYDLVDGDEKAAEKFFGEYMLEYSWAEERMALLSKYI</sequence>
<dbReference type="SUPFAM" id="SSF52172">
    <property type="entry name" value="CheY-like"/>
    <property type="match status" value="1"/>
</dbReference>
<dbReference type="InterPro" id="IPR011006">
    <property type="entry name" value="CheY-like_superfamily"/>
</dbReference>
<feature type="modified residue" description="4-aspartylphosphate" evidence="6">
    <location>
        <position position="53"/>
    </location>
</feature>
<dbReference type="Proteomes" id="UP000050833">
    <property type="component" value="Unassembled WGS sequence"/>
</dbReference>
<dbReference type="Pfam" id="PF00072">
    <property type="entry name" value="Response_reg"/>
    <property type="match status" value="1"/>
</dbReference>
<dbReference type="InterPro" id="IPR036388">
    <property type="entry name" value="WH-like_DNA-bd_sf"/>
</dbReference>
<dbReference type="GO" id="GO:0005829">
    <property type="term" value="C:cytosol"/>
    <property type="evidence" value="ECO:0007669"/>
    <property type="project" value="TreeGrafter"/>
</dbReference>
<reference evidence="8 9" key="1">
    <citation type="submission" date="2015-10" db="EMBL/GenBank/DDBJ databases">
        <title>Butyribacter intestini gen. nov., sp. nov., a butyric acid-producing bacterium of the family Lachnospiraceae isolated from the human faeces.</title>
        <authorList>
            <person name="Zou Y."/>
            <person name="Xue W."/>
            <person name="Luo G."/>
            <person name="Lv M."/>
        </authorList>
    </citation>
    <scope>NUCLEOTIDE SEQUENCE [LARGE SCALE GENOMIC DNA]</scope>
    <source>
        <strain evidence="8 9">TF01-11</strain>
    </source>
</reference>
<dbReference type="SUPFAM" id="SSF46894">
    <property type="entry name" value="C-terminal effector domain of the bipartite response regulators"/>
    <property type="match status" value="1"/>
</dbReference>
<evidence type="ECO:0000256" key="1">
    <source>
        <dbReference type="ARBA" id="ARBA00018672"/>
    </source>
</evidence>
<dbReference type="InterPro" id="IPR016032">
    <property type="entry name" value="Sig_transdc_resp-reg_C-effctor"/>
</dbReference>
<dbReference type="AlphaFoldDB" id="A0AAW3JQI1"/>
<evidence type="ECO:0000256" key="6">
    <source>
        <dbReference type="PROSITE-ProRule" id="PRU00169"/>
    </source>
</evidence>
<name>A0AAW3JQI1_9FIRM</name>
<evidence type="ECO:0000259" key="7">
    <source>
        <dbReference type="PROSITE" id="PS50110"/>
    </source>
</evidence>